<keyword evidence="3" id="KW-1185">Reference proteome</keyword>
<evidence type="ECO:0000259" key="1">
    <source>
        <dbReference type="PROSITE" id="PS50006"/>
    </source>
</evidence>
<gene>
    <name evidence="2" type="primary">tagH</name>
    <name evidence="2" type="ORF">NP603_15695</name>
</gene>
<dbReference type="EMBL" id="JANIBM010000025">
    <property type="protein sequence ID" value="MCQ8182565.1"/>
    <property type="molecule type" value="Genomic_DNA"/>
</dbReference>
<protein>
    <submittedName>
        <fullName evidence="2">Type VI secretion system-associated FHA domain protein TagH</fullName>
    </submittedName>
</protein>
<dbReference type="InterPro" id="IPR000253">
    <property type="entry name" value="FHA_dom"/>
</dbReference>
<comment type="caution">
    <text evidence="2">The sequence shown here is derived from an EMBL/GenBank/DDBJ whole genome shotgun (WGS) entry which is preliminary data.</text>
</comment>
<sequence length="461" mass="51219">MPLRLRVISYKGIPSSTDLSATFDERGGTIGRKNENTLVLTDPENFVSGRHAEVFYQNGRYRLKDTSKNGTFLVKADISITGEDVTLQNNEILRIGEYEVQVEIDNESTERPILDFSAIDRGPFSKSFEIEPNSPIASTSNSSVFGHQIEKPLFDLAPNQSYQDSFSPPDVLSANVSPFKTQERDIAELLKGLDSLAPTPPFGASEIAGTADAPKSSALEVAPETYSAPKSQGTYYSDDQINDDQVPSLRAIKDLSECVTSTNSNATPGTTPDNSELLRCFLQGAGINDLDFLPESQRSNAMTAAGKLFRDLIEGLMDVLRVRAEMKSEFRVSVTTIRSTENNPLKFNPDVESVLKLMLAPNNPAFIAPDVAVTEAFRDLRYHQMAVTAGIQASLAEILRRFEPEAFEKTLGEGLVFQKKARCWELYCEKYPELKSLAVEEFFGEEFADAYEKQMHLFNRR</sequence>
<dbReference type="InterPro" id="IPR008984">
    <property type="entry name" value="SMAD_FHA_dom_sf"/>
</dbReference>
<reference evidence="2 3" key="1">
    <citation type="submission" date="2022-07" db="EMBL/GenBank/DDBJ databases">
        <title>Methylomonas rivi sp. nov., Methylomonas rosea sp. nov., Methylomonas aureus sp. nov. and Methylomonas subterranea sp. nov., four novel methanotrophs isolated from a freshwater creek and the deep terrestrial subsurface.</title>
        <authorList>
            <person name="Abin C."/>
            <person name="Sankaranarayanan K."/>
            <person name="Garner C."/>
            <person name="Sindelar R."/>
            <person name="Kotary K."/>
            <person name="Garner R."/>
            <person name="Barclay S."/>
            <person name="Lawson P."/>
            <person name="Krumholz L."/>
        </authorList>
    </citation>
    <scope>NUCLEOTIDE SEQUENCE [LARGE SCALE GENOMIC DNA]</scope>
    <source>
        <strain evidence="2 3">SURF-1</strain>
    </source>
</reference>
<dbReference type="Pfam" id="PF00498">
    <property type="entry name" value="FHA"/>
    <property type="match status" value="1"/>
</dbReference>
<dbReference type="SMART" id="SM00240">
    <property type="entry name" value="FHA"/>
    <property type="match status" value="1"/>
</dbReference>
<evidence type="ECO:0000313" key="3">
    <source>
        <dbReference type="Proteomes" id="UP001524569"/>
    </source>
</evidence>
<evidence type="ECO:0000313" key="2">
    <source>
        <dbReference type="EMBL" id="MCQ8182565.1"/>
    </source>
</evidence>
<dbReference type="Proteomes" id="UP001524569">
    <property type="component" value="Unassembled WGS sequence"/>
</dbReference>
<dbReference type="CDD" id="cd00060">
    <property type="entry name" value="FHA"/>
    <property type="match status" value="1"/>
</dbReference>
<dbReference type="InterPro" id="IPR017735">
    <property type="entry name" value="T6SS_FHA"/>
</dbReference>
<dbReference type="SUPFAM" id="SSF49879">
    <property type="entry name" value="SMAD/FHA domain"/>
    <property type="match status" value="1"/>
</dbReference>
<feature type="domain" description="FHA" evidence="1">
    <location>
        <begin position="28"/>
        <end position="78"/>
    </location>
</feature>
<accession>A0ABT1UK06</accession>
<dbReference type="RefSeq" id="WP_256611886.1">
    <property type="nucleotide sequence ID" value="NZ_JANIBM010000025.1"/>
</dbReference>
<name>A0ABT1UK06_9GAMM</name>
<dbReference type="InterPro" id="IPR046883">
    <property type="entry name" value="T6SS_FHA_C"/>
</dbReference>
<dbReference type="PROSITE" id="PS50006">
    <property type="entry name" value="FHA_DOMAIN"/>
    <property type="match status" value="1"/>
</dbReference>
<dbReference type="Pfam" id="PF20232">
    <property type="entry name" value="T6SS_FHA_C"/>
    <property type="match status" value="1"/>
</dbReference>
<proteinExistence type="predicted"/>
<dbReference type="Gene3D" id="2.60.200.20">
    <property type="match status" value="1"/>
</dbReference>
<organism evidence="2 3">
    <name type="scientific">Methylomonas aurea</name>
    <dbReference type="NCBI Taxonomy" id="2952224"/>
    <lineage>
        <taxon>Bacteria</taxon>
        <taxon>Pseudomonadati</taxon>
        <taxon>Pseudomonadota</taxon>
        <taxon>Gammaproteobacteria</taxon>
        <taxon>Methylococcales</taxon>
        <taxon>Methylococcaceae</taxon>
        <taxon>Methylomonas</taxon>
    </lineage>
</organism>
<dbReference type="NCBIfam" id="TIGR03354">
    <property type="entry name" value="VI_FHA"/>
    <property type="match status" value="1"/>
</dbReference>